<geneLocation type="plasmid" evidence="2 3">
    <name>pMESIL01</name>
</geneLocation>
<dbReference type="SUPFAM" id="SSF47781">
    <property type="entry name" value="RuvA domain 2-like"/>
    <property type="match status" value="1"/>
</dbReference>
<evidence type="ECO:0008006" key="4">
    <source>
        <dbReference type="Google" id="ProtNLM"/>
    </source>
</evidence>
<dbReference type="GO" id="GO:0015628">
    <property type="term" value="P:protein secretion by the type II secretion system"/>
    <property type="evidence" value="ECO:0007669"/>
    <property type="project" value="TreeGrafter"/>
</dbReference>
<feature type="chain" id="PRO_5003093357" description="Competence protein ComEA helix-hairpin-helix repeat protein" evidence="1">
    <location>
        <begin position="24"/>
        <end position="101"/>
    </location>
</feature>
<organism evidence="2 3">
    <name type="scientific">Allomeiothermus silvanus (strain ATCC 700542 / DSM 9946 / NBRC 106475 / NCIMB 13440 / VI-R2)</name>
    <name type="common">Thermus silvanus</name>
    <dbReference type="NCBI Taxonomy" id="526227"/>
    <lineage>
        <taxon>Bacteria</taxon>
        <taxon>Thermotogati</taxon>
        <taxon>Deinococcota</taxon>
        <taxon>Deinococci</taxon>
        <taxon>Thermales</taxon>
        <taxon>Thermaceae</taxon>
        <taxon>Allomeiothermus</taxon>
    </lineage>
</organism>
<accession>D7BJE5</accession>
<sequence>MRKFTRLVMVALAVVGGSFMALAASGNTAGASKTTMSMKIAPVHINTATLAQLETLPGIGPKLAQEIIKHRPYKNGQELQSKVKGIGPAVWKKIAPYVLFN</sequence>
<dbReference type="eggNOG" id="COG1555">
    <property type="taxonomic scope" value="Bacteria"/>
</dbReference>
<keyword evidence="2" id="KW-0614">Plasmid</keyword>
<dbReference type="Proteomes" id="UP000001916">
    <property type="component" value="Plasmid pMESIL01"/>
</dbReference>
<dbReference type="HOGENOM" id="CLU_052011_5_1_0"/>
<dbReference type="InterPro" id="IPR010994">
    <property type="entry name" value="RuvA_2-like"/>
</dbReference>
<dbReference type="PANTHER" id="PTHR21180:SF32">
    <property type="entry name" value="ENDONUCLEASE_EXONUCLEASE_PHOSPHATASE FAMILY DOMAIN-CONTAINING PROTEIN 1"/>
    <property type="match status" value="1"/>
</dbReference>
<dbReference type="Pfam" id="PF12836">
    <property type="entry name" value="HHH_3"/>
    <property type="match status" value="1"/>
</dbReference>
<reference evidence="2 3" key="1">
    <citation type="journal article" date="2010" name="Stand. Genomic Sci.">
        <title>Complete genome sequence of Meiothermus silvanus type strain (VI-R2).</title>
        <authorList>
            <person name="Sikorski J."/>
            <person name="Tindall B.J."/>
            <person name="Lowry S."/>
            <person name="Lucas S."/>
            <person name="Nolan M."/>
            <person name="Copeland A."/>
            <person name="Glavina Del Rio T."/>
            <person name="Tice H."/>
            <person name="Cheng J.F."/>
            <person name="Han C."/>
            <person name="Pitluck S."/>
            <person name="Liolios K."/>
            <person name="Ivanova N."/>
            <person name="Mavromatis K."/>
            <person name="Mikhailova N."/>
            <person name="Pati A."/>
            <person name="Goodwin L."/>
            <person name="Chen A."/>
            <person name="Palaniappan K."/>
            <person name="Land M."/>
            <person name="Hauser L."/>
            <person name="Chang Y.J."/>
            <person name="Jeffries C.D."/>
            <person name="Rohde M."/>
            <person name="Goker M."/>
            <person name="Woyke T."/>
            <person name="Bristow J."/>
            <person name="Eisen J.A."/>
            <person name="Markowitz V."/>
            <person name="Hugenholtz P."/>
            <person name="Kyrpides N.C."/>
            <person name="Klenk H.P."/>
            <person name="Lapidus A."/>
        </authorList>
    </citation>
    <scope>NUCLEOTIDE SEQUENCE [LARGE SCALE GENOMIC DNA]</scope>
    <source>
        <strain evidence="3">ATCC 700542 / DSM 9946 / VI-R2</strain>
        <plasmid evidence="3">Plasmid pMESIL01</plasmid>
    </source>
</reference>
<dbReference type="AlphaFoldDB" id="D7BJE5"/>
<evidence type="ECO:0000313" key="2">
    <source>
        <dbReference type="EMBL" id="ADH65301.1"/>
    </source>
</evidence>
<dbReference type="KEGG" id="msv:Mesil_3498"/>
<gene>
    <name evidence="2" type="ORF">Mesil_3498</name>
</gene>
<dbReference type="PANTHER" id="PTHR21180">
    <property type="entry name" value="ENDONUCLEASE/EXONUCLEASE/PHOSPHATASE FAMILY DOMAIN-CONTAINING PROTEIN 1"/>
    <property type="match status" value="1"/>
</dbReference>
<keyword evidence="3" id="KW-1185">Reference proteome</keyword>
<dbReference type="Gene3D" id="1.10.150.320">
    <property type="entry name" value="Photosystem II 12 kDa extrinsic protein"/>
    <property type="match status" value="1"/>
</dbReference>
<protein>
    <recommendedName>
        <fullName evidence="4">Competence protein ComEA helix-hairpin-helix repeat protein</fullName>
    </recommendedName>
</protein>
<keyword evidence="1" id="KW-0732">Signal</keyword>
<dbReference type="RefSeq" id="WP_013159779.1">
    <property type="nucleotide sequence ID" value="NC_014213.1"/>
</dbReference>
<dbReference type="OrthoDB" id="9758724at2"/>
<dbReference type="InterPro" id="IPR051675">
    <property type="entry name" value="Endo/Exo/Phosphatase_dom_1"/>
</dbReference>
<evidence type="ECO:0000256" key="1">
    <source>
        <dbReference type="SAM" id="SignalP"/>
    </source>
</evidence>
<dbReference type="GO" id="GO:0015627">
    <property type="term" value="C:type II protein secretion system complex"/>
    <property type="evidence" value="ECO:0007669"/>
    <property type="project" value="TreeGrafter"/>
</dbReference>
<proteinExistence type="predicted"/>
<feature type="signal peptide" evidence="1">
    <location>
        <begin position="1"/>
        <end position="23"/>
    </location>
</feature>
<name>D7BJE5_ALLS1</name>
<dbReference type="EMBL" id="CP002043">
    <property type="protein sequence ID" value="ADH65301.1"/>
    <property type="molecule type" value="Genomic_DNA"/>
</dbReference>
<evidence type="ECO:0000313" key="3">
    <source>
        <dbReference type="Proteomes" id="UP000001916"/>
    </source>
</evidence>